<dbReference type="InterPro" id="IPR016098">
    <property type="entry name" value="CAP/MinC_C"/>
</dbReference>
<evidence type="ECO:0000256" key="4">
    <source>
        <dbReference type="ARBA" id="ARBA00023306"/>
    </source>
</evidence>
<dbReference type="NCBIfam" id="TIGR01222">
    <property type="entry name" value="minC"/>
    <property type="match status" value="1"/>
</dbReference>
<feature type="domain" description="Septum formation inhibitor MinC N-terminal" evidence="8">
    <location>
        <begin position="12"/>
        <end position="82"/>
    </location>
</feature>
<dbReference type="Pfam" id="PF03775">
    <property type="entry name" value="MinC_C"/>
    <property type="match status" value="1"/>
</dbReference>
<feature type="domain" description="Septum formation inhibitor MinC C-terminal" evidence="7">
    <location>
        <begin position="140"/>
        <end position="240"/>
    </location>
</feature>
<dbReference type="InterPro" id="IPR036145">
    <property type="entry name" value="MinC_C_sf"/>
</dbReference>
<dbReference type="Gene3D" id="2.160.20.70">
    <property type="match status" value="1"/>
</dbReference>
<evidence type="ECO:0000259" key="7">
    <source>
        <dbReference type="Pfam" id="PF03775"/>
    </source>
</evidence>
<dbReference type="Pfam" id="PF05209">
    <property type="entry name" value="MinC_N"/>
    <property type="match status" value="1"/>
</dbReference>
<keyword evidence="2 6" id="KW-0132">Cell division</keyword>
<comment type="function">
    <text evidence="5 6">Cell division inhibitor that blocks the formation of polar Z ring septums. Rapidly oscillates between the poles of the cell to destabilize FtsZ filaments that have formed before they mature into polar Z rings. Prevents FtsZ polymerization.</text>
</comment>
<evidence type="ECO:0000256" key="6">
    <source>
        <dbReference type="HAMAP-Rule" id="MF_00267"/>
    </source>
</evidence>
<comment type="subunit">
    <text evidence="6">Interacts with MinD and FtsZ.</text>
</comment>
<dbReference type="HAMAP" id="MF_00267">
    <property type="entry name" value="MinC"/>
    <property type="match status" value="1"/>
</dbReference>
<dbReference type="EMBL" id="JABFUC010000008">
    <property type="protein sequence ID" value="MCG6658267.1"/>
    <property type="molecule type" value="Genomic_DNA"/>
</dbReference>
<keyword evidence="3 6" id="KW-0717">Septation</keyword>
<dbReference type="PANTHER" id="PTHR34108">
    <property type="entry name" value="SEPTUM SITE-DETERMINING PROTEIN MINC"/>
    <property type="match status" value="1"/>
</dbReference>
<keyword evidence="10" id="KW-1185">Reference proteome</keyword>
<evidence type="ECO:0000256" key="1">
    <source>
        <dbReference type="ARBA" id="ARBA00006291"/>
    </source>
</evidence>
<dbReference type="Gene3D" id="3.30.70.260">
    <property type="match status" value="1"/>
</dbReference>
<sequence>MSLNLDRASMAFTFKGGMLPMTVMELASADPERIREQLSGKLSQSPAFFQNTPVVLAVEKLDEPHLALERICAACRAHKLLPVAVRGGPDPVKQSAWALGLGWFPPSDGVRARPLESVAPAEGEAEEAEKAISVASGGRIYRGTVRSGQQVTAPEGDLVVIGSVNAGAEVLAAGSVHVYGALRGRALAGIHGDTHSGIFCRELRGELLSVAGNYKRLEDIDPQLLGSAVQVALRDAQLEIMPL</sequence>
<protein>
    <recommendedName>
        <fullName evidence="6">Probable septum site-determining protein MinC</fullName>
    </recommendedName>
</protein>
<proteinExistence type="inferred from homology"/>
<name>A0ABS9PAG4_9GAMM</name>
<evidence type="ECO:0000259" key="8">
    <source>
        <dbReference type="Pfam" id="PF05209"/>
    </source>
</evidence>
<evidence type="ECO:0000256" key="3">
    <source>
        <dbReference type="ARBA" id="ARBA00023210"/>
    </source>
</evidence>
<evidence type="ECO:0000256" key="5">
    <source>
        <dbReference type="ARBA" id="ARBA00025606"/>
    </source>
</evidence>
<dbReference type="InterPro" id="IPR005526">
    <property type="entry name" value="Septum_form_inhib_MinC_C"/>
</dbReference>
<dbReference type="SUPFAM" id="SSF63848">
    <property type="entry name" value="Cell-division inhibitor MinC, C-terminal domain"/>
    <property type="match status" value="1"/>
</dbReference>
<keyword evidence="4 6" id="KW-0131">Cell cycle</keyword>
<reference evidence="9 10" key="1">
    <citation type="submission" date="2020-05" db="EMBL/GenBank/DDBJ databases">
        <title>Comparative genomic analysis of denitrifying bacteria from Halomonas genus.</title>
        <authorList>
            <person name="Wang L."/>
            <person name="Shao Z."/>
        </authorList>
    </citation>
    <scope>NUCLEOTIDE SEQUENCE [LARGE SCALE GENOMIC DNA]</scope>
    <source>
        <strain evidence="9 10">A4</strain>
    </source>
</reference>
<evidence type="ECO:0000256" key="2">
    <source>
        <dbReference type="ARBA" id="ARBA00022618"/>
    </source>
</evidence>
<dbReference type="RefSeq" id="WP_238977420.1">
    <property type="nucleotide sequence ID" value="NZ_JABFUC010000008.1"/>
</dbReference>
<dbReference type="InterPro" id="IPR013033">
    <property type="entry name" value="MinC"/>
</dbReference>
<dbReference type="Proteomes" id="UP000814385">
    <property type="component" value="Unassembled WGS sequence"/>
</dbReference>
<accession>A0ABS9PAG4</accession>
<organism evidence="9 10">
    <name type="scientific">Billgrantia campisalis</name>
    <dbReference type="NCBI Taxonomy" id="74661"/>
    <lineage>
        <taxon>Bacteria</taxon>
        <taxon>Pseudomonadati</taxon>
        <taxon>Pseudomonadota</taxon>
        <taxon>Gammaproteobacteria</taxon>
        <taxon>Oceanospirillales</taxon>
        <taxon>Halomonadaceae</taxon>
        <taxon>Billgrantia</taxon>
    </lineage>
</organism>
<comment type="similarity">
    <text evidence="1 6">Belongs to the MinC family.</text>
</comment>
<dbReference type="PANTHER" id="PTHR34108:SF1">
    <property type="entry name" value="SEPTUM SITE-DETERMINING PROTEIN MINC"/>
    <property type="match status" value="1"/>
</dbReference>
<gene>
    <name evidence="6 9" type="primary">minC</name>
    <name evidence="9" type="ORF">HOP52_10940</name>
</gene>
<dbReference type="InterPro" id="IPR007874">
    <property type="entry name" value="MinC_N"/>
</dbReference>
<evidence type="ECO:0000313" key="10">
    <source>
        <dbReference type="Proteomes" id="UP000814385"/>
    </source>
</evidence>
<comment type="caution">
    <text evidence="9">The sequence shown here is derived from an EMBL/GenBank/DDBJ whole genome shotgun (WGS) entry which is preliminary data.</text>
</comment>
<evidence type="ECO:0000313" key="9">
    <source>
        <dbReference type="EMBL" id="MCG6658267.1"/>
    </source>
</evidence>